<organism evidence="7 8">
    <name type="scientific">Rhizobium altiplani</name>
    <dbReference type="NCBI Taxonomy" id="1864509"/>
    <lineage>
        <taxon>Bacteria</taxon>
        <taxon>Pseudomonadati</taxon>
        <taxon>Pseudomonadota</taxon>
        <taxon>Alphaproteobacteria</taxon>
        <taxon>Hyphomicrobiales</taxon>
        <taxon>Rhizobiaceae</taxon>
        <taxon>Rhizobium/Agrobacterium group</taxon>
        <taxon>Rhizobium</taxon>
    </lineage>
</organism>
<evidence type="ECO:0000256" key="2">
    <source>
        <dbReference type="ARBA" id="ARBA00009695"/>
    </source>
</evidence>
<dbReference type="AlphaFoldDB" id="A0A109JW55"/>
<name>A0A109JW55_9HYPH</name>
<dbReference type="RefSeq" id="WP_062369462.1">
    <property type="nucleotide sequence ID" value="NZ_LNCD01000042.1"/>
</dbReference>
<comment type="similarity">
    <text evidence="2 5">Belongs to the RecX family.</text>
</comment>
<evidence type="ECO:0000256" key="5">
    <source>
        <dbReference type="HAMAP-Rule" id="MF_01114"/>
    </source>
</evidence>
<dbReference type="NCBIfam" id="NF001060">
    <property type="entry name" value="PRK00117.4-4"/>
    <property type="match status" value="1"/>
</dbReference>
<dbReference type="HAMAP" id="MF_01114">
    <property type="entry name" value="RecX"/>
    <property type="match status" value="1"/>
</dbReference>
<protein>
    <recommendedName>
        <fullName evidence="3 5">Regulatory protein RecX</fullName>
    </recommendedName>
</protein>
<comment type="subcellular location">
    <subcellularLocation>
        <location evidence="1 5">Cytoplasm</location>
    </subcellularLocation>
</comment>
<feature type="domain" description="RecX second three-helical" evidence="6">
    <location>
        <begin position="75"/>
        <end position="115"/>
    </location>
</feature>
<dbReference type="PANTHER" id="PTHR33602:SF1">
    <property type="entry name" value="REGULATORY PROTEIN RECX FAMILY PROTEIN"/>
    <property type="match status" value="1"/>
</dbReference>
<reference evidence="7 8" key="1">
    <citation type="submission" date="2015-11" db="EMBL/GenBank/DDBJ databases">
        <title>Draft Genome Sequence of the Strain BR 10423 (Rhizobium sp.) isolated from nodules of Mimosa pudica.</title>
        <authorList>
            <person name="Barauna A.C."/>
            <person name="Zilli J.E."/>
            <person name="Simoes-Araujo J.L."/>
            <person name="Reis V.M."/>
            <person name="James E.K."/>
            <person name="Reis F.B.Jr."/>
            <person name="Rouws L.F."/>
            <person name="Passos S.R."/>
            <person name="Gois S.R."/>
        </authorList>
    </citation>
    <scope>NUCLEOTIDE SEQUENCE [LARGE SCALE GENOMIC DNA]</scope>
    <source>
        <strain evidence="7 8">BR10423</strain>
    </source>
</reference>
<gene>
    <name evidence="5" type="primary">recX</name>
    <name evidence="7" type="ORF">AS026_35225</name>
</gene>
<dbReference type="PANTHER" id="PTHR33602">
    <property type="entry name" value="REGULATORY PROTEIN RECX FAMILY PROTEIN"/>
    <property type="match status" value="1"/>
</dbReference>
<comment type="function">
    <text evidence="5">Modulates RecA activity.</text>
</comment>
<dbReference type="InterPro" id="IPR003783">
    <property type="entry name" value="Regulatory_RecX"/>
</dbReference>
<dbReference type="OrthoDB" id="8277672at2"/>
<evidence type="ECO:0000259" key="6">
    <source>
        <dbReference type="Pfam" id="PF02631"/>
    </source>
</evidence>
<dbReference type="GO" id="GO:0006282">
    <property type="term" value="P:regulation of DNA repair"/>
    <property type="evidence" value="ECO:0007669"/>
    <property type="project" value="UniProtKB-UniRule"/>
</dbReference>
<proteinExistence type="inferred from homology"/>
<dbReference type="Gene3D" id="1.10.10.10">
    <property type="entry name" value="Winged helix-like DNA-binding domain superfamily/Winged helix DNA-binding domain"/>
    <property type="match status" value="1"/>
</dbReference>
<evidence type="ECO:0000256" key="3">
    <source>
        <dbReference type="ARBA" id="ARBA00018111"/>
    </source>
</evidence>
<comment type="caution">
    <text evidence="7">The sequence shown here is derived from an EMBL/GenBank/DDBJ whole genome shotgun (WGS) entry which is preliminary data.</text>
</comment>
<evidence type="ECO:0000256" key="4">
    <source>
        <dbReference type="ARBA" id="ARBA00022490"/>
    </source>
</evidence>
<dbReference type="GO" id="GO:0005737">
    <property type="term" value="C:cytoplasm"/>
    <property type="evidence" value="ECO:0007669"/>
    <property type="project" value="UniProtKB-SubCell"/>
</dbReference>
<evidence type="ECO:0000313" key="7">
    <source>
        <dbReference type="EMBL" id="KWV56176.1"/>
    </source>
</evidence>
<keyword evidence="4 5" id="KW-0963">Cytoplasm</keyword>
<dbReference type="InterPro" id="IPR053924">
    <property type="entry name" value="RecX_HTH_2nd"/>
</dbReference>
<dbReference type="InterPro" id="IPR036388">
    <property type="entry name" value="WH-like_DNA-bd_sf"/>
</dbReference>
<dbReference type="EMBL" id="LNCD01000042">
    <property type="protein sequence ID" value="KWV56176.1"/>
    <property type="molecule type" value="Genomic_DNA"/>
</dbReference>
<keyword evidence="8" id="KW-1185">Reference proteome</keyword>
<dbReference type="Pfam" id="PF02631">
    <property type="entry name" value="RecX_HTH2"/>
    <property type="match status" value="1"/>
</dbReference>
<evidence type="ECO:0000313" key="8">
    <source>
        <dbReference type="Proteomes" id="UP000068164"/>
    </source>
</evidence>
<accession>A0A109JW55</accession>
<evidence type="ECO:0000256" key="1">
    <source>
        <dbReference type="ARBA" id="ARBA00004496"/>
    </source>
</evidence>
<sequence>MSDDEARPDVPSARMLSWARNSTIYRLERRMMTERQLFDAIIRKTKQKFENITEMQLRAVADSAVAFAHENGGLNDTTYAEVSTRSAVRSGRSKRRIAQTLSQKGVDREIITAALDEADELLAAVVFARKRAFGPFRRGDADRERSAREMAAFGRNGFSFETGKTVLSMSHEEAEDLVIARSRQAR</sequence>
<dbReference type="Proteomes" id="UP000068164">
    <property type="component" value="Unassembled WGS sequence"/>
</dbReference>